<gene>
    <name evidence="1" type="ORF">T1815_11801</name>
</gene>
<dbReference type="RefSeq" id="WP_055061491.1">
    <property type="nucleotide sequence ID" value="NZ_CVRQ01000014.1"/>
</dbReference>
<dbReference type="Proteomes" id="UP000049472">
    <property type="component" value="Unassembled WGS sequence"/>
</dbReference>
<dbReference type="AlphaFoldDB" id="A0A0M6WI55"/>
<keyword evidence="2" id="KW-1185">Reference proteome</keyword>
<dbReference type="EMBL" id="CVRQ01000014">
    <property type="protein sequence ID" value="CRL35742.1"/>
    <property type="molecule type" value="Genomic_DNA"/>
</dbReference>
<name>A0A0M6WI55_9FIRM</name>
<protein>
    <submittedName>
        <fullName evidence="1">Uncharacterized protein</fullName>
    </submittedName>
</protein>
<evidence type="ECO:0000313" key="2">
    <source>
        <dbReference type="Proteomes" id="UP000049472"/>
    </source>
</evidence>
<organism evidence="1 2">
    <name type="scientific">Agathobacter rectalis</name>
    <dbReference type="NCBI Taxonomy" id="39491"/>
    <lineage>
        <taxon>Bacteria</taxon>
        <taxon>Bacillati</taxon>
        <taxon>Bacillota</taxon>
        <taxon>Clostridia</taxon>
        <taxon>Lachnospirales</taxon>
        <taxon>Lachnospiraceae</taxon>
        <taxon>Agathobacter</taxon>
    </lineage>
</organism>
<reference evidence="2" key="1">
    <citation type="submission" date="2015-05" db="EMBL/GenBank/DDBJ databases">
        <authorList>
            <consortium name="Pathogen Informatics"/>
        </authorList>
    </citation>
    <scope>NUCLEOTIDE SEQUENCE [LARGE SCALE GENOMIC DNA]</scope>
    <source>
        <strain evidence="2">T1-815</strain>
    </source>
</reference>
<sequence length="77" mass="9233">MTKEESLRLEKILAKIDKADEINSRKEEIYNRFCMNTREDWNEEKYQELKREKALAEAAYFASLIELKAEVKCMLNQ</sequence>
<accession>A0A0M6WI55</accession>
<proteinExistence type="predicted"/>
<evidence type="ECO:0000313" key="1">
    <source>
        <dbReference type="EMBL" id="CRL35742.1"/>
    </source>
</evidence>